<gene>
    <name evidence="2" type="ORF">CTHT_0023070</name>
</gene>
<dbReference type="STRING" id="759272.G0S4P6"/>
<dbReference type="GO" id="GO:0140580">
    <property type="term" value="F:mitochondrion autophagosome adaptor activity"/>
    <property type="evidence" value="ECO:0007669"/>
    <property type="project" value="InterPro"/>
</dbReference>
<protein>
    <recommendedName>
        <fullName evidence="4">DUF1770 domain-containing protein</fullName>
    </recommendedName>
</protein>
<evidence type="ECO:0000256" key="1">
    <source>
        <dbReference type="SAM" id="MobiDB-lite"/>
    </source>
</evidence>
<dbReference type="OrthoDB" id="2430343at2759"/>
<dbReference type="GO" id="GO:0000423">
    <property type="term" value="P:mitophagy"/>
    <property type="evidence" value="ECO:0007669"/>
    <property type="project" value="InterPro"/>
</dbReference>
<reference evidence="2 3" key="1">
    <citation type="journal article" date="2011" name="Cell">
        <title>Insight into structure and assembly of the nuclear pore complex by utilizing the genome of a eukaryotic thermophile.</title>
        <authorList>
            <person name="Amlacher S."/>
            <person name="Sarges P."/>
            <person name="Flemming D."/>
            <person name="van Noort V."/>
            <person name="Kunze R."/>
            <person name="Devos D.P."/>
            <person name="Arumugam M."/>
            <person name="Bork P."/>
            <person name="Hurt E."/>
        </authorList>
    </citation>
    <scope>NUCLEOTIDE SEQUENCE [LARGE SCALE GENOMIC DNA]</scope>
    <source>
        <strain evidence="3">DSM 1495 / CBS 144.50 / IMI 039719</strain>
    </source>
</reference>
<dbReference type="AlphaFoldDB" id="G0S4P6"/>
<name>G0S4P6_CHATD</name>
<evidence type="ECO:0000313" key="3">
    <source>
        <dbReference type="Proteomes" id="UP000008066"/>
    </source>
</evidence>
<dbReference type="GeneID" id="18256345"/>
<dbReference type="HOGENOM" id="CLU_101474_0_0_1"/>
<evidence type="ECO:0000313" key="2">
    <source>
        <dbReference type="EMBL" id="EGS20475.1"/>
    </source>
</evidence>
<dbReference type="OMA" id="GWRHWNR"/>
<dbReference type="eggNOG" id="ENOG502SAKD">
    <property type="taxonomic scope" value="Eukaryota"/>
</dbReference>
<dbReference type="EMBL" id="GL988041">
    <property type="protein sequence ID" value="EGS20475.1"/>
    <property type="molecule type" value="Genomic_DNA"/>
</dbReference>
<feature type="compositionally biased region" description="Acidic residues" evidence="1">
    <location>
        <begin position="46"/>
        <end position="62"/>
    </location>
</feature>
<accession>G0S4P6</accession>
<dbReference type="Pfam" id="PF08589">
    <property type="entry name" value="ATG43"/>
    <property type="match status" value="1"/>
</dbReference>
<sequence>MADSVPLQIADTIQTAHIQRHPSPLHDVNPPHGAGSTAEPVYVDNEGIDEGEEELDTSEEEEYRSSRSAVPRPRKPQHHFPPLPDLRFEQSYLWSIRNADTWWKVVAITVRDQVMMPLLQGIVYNLFICGWQYWNKSAQIHGSSVGARLRRWWYGVNKWPIPPPAQSGRRWR</sequence>
<dbReference type="RefSeq" id="XP_006692771.1">
    <property type="nucleotide sequence ID" value="XM_006692708.1"/>
</dbReference>
<dbReference type="PANTHER" id="PTHR38699:SF1">
    <property type="entry name" value="MITOPHAGY RECEPTOR ATG43"/>
    <property type="match status" value="1"/>
</dbReference>
<proteinExistence type="predicted"/>
<dbReference type="Proteomes" id="UP000008066">
    <property type="component" value="Unassembled WGS sequence"/>
</dbReference>
<dbReference type="KEGG" id="cthr:CTHT_0023070"/>
<feature type="region of interest" description="Disordered" evidence="1">
    <location>
        <begin position="17"/>
        <end position="81"/>
    </location>
</feature>
<evidence type="ECO:0008006" key="4">
    <source>
        <dbReference type="Google" id="ProtNLM"/>
    </source>
</evidence>
<organism evidence="3">
    <name type="scientific">Chaetomium thermophilum (strain DSM 1495 / CBS 144.50 / IMI 039719)</name>
    <name type="common">Thermochaetoides thermophila</name>
    <dbReference type="NCBI Taxonomy" id="759272"/>
    <lineage>
        <taxon>Eukaryota</taxon>
        <taxon>Fungi</taxon>
        <taxon>Dikarya</taxon>
        <taxon>Ascomycota</taxon>
        <taxon>Pezizomycotina</taxon>
        <taxon>Sordariomycetes</taxon>
        <taxon>Sordariomycetidae</taxon>
        <taxon>Sordariales</taxon>
        <taxon>Chaetomiaceae</taxon>
        <taxon>Thermochaetoides</taxon>
    </lineage>
</organism>
<keyword evidence="3" id="KW-1185">Reference proteome</keyword>
<dbReference type="PANTHER" id="PTHR38699">
    <property type="entry name" value="CHROMOSOME 1, WHOLE GENOME SHOTGUN SEQUENCE"/>
    <property type="match status" value="1"/>
</dbReference>
<dbReference type="InterPro" id="IPR013898">
    <property type="entry name" value="Atg43"/>
</dbReference>